<organism evidence="1 2">
    <name type="scientific">Burkholderia thailandensis</name>
    <dbReference type="NCBI Taxonomy" id="57975"/>
    <lineage>
        <taxon>Bacteria</taxon>
        <taxon>Pseudomonadati</taxon>
        <taxon>Pseudomonadota</taxon>
        <taxon>Betaproteobacteria</taxon>
        <taxon>Burkholderiales</taxon>
        <taxon>Burkholderiaceae</taxon>
        <taxon>Burkholderia</taxon>
        <taxon>pseudomallei group</taxon>
    </lineage>
</organism>
<dbReference type="KEGG" id="btha:DR62_3467"/>
<name>A0AAW9CL19_BURTH</name>
<dbReference type="SUPFAM" id="SSF52172">
    <property type="entry name" value="CheY-like"/>
    <property type="match status" value="1"/>
</dbReference>
<dbReference type="Proteomes" id="UP001272137">
    <property type="component" value="Unassembled WGS sequence"/>
</dbReference>
<dbReference type="EMBL" id="QXCT01000001">
    <property type="protein sequence ID" value="MDW9251340.1"/>
    <property type="molecule type" value="Genomic_DNA"/>
</dbReference>
<proteinExistence type="predicted"/>
<dbReference type="InterPro" id="IPR011006">
    <property type="entry name" value="CheY-like_superfamily"/>
</dbReference>
<protein>
    <submittedName>
        <fullName evidence="1">Response regulator</fullName>
    </submittedName>
</protein>
<dbReference type="AlphaFoldDB" id="A0AAW9CL19"/>
<dbReference type="Gene3D" id="3.40.50.2300">
    <property type="match status" value="1"/>
</dbReference>
<sequence length="144" mass="15342">MIRVAILDAAPDGLAHVRHQLEGDSDIEIAWESDNEAAMLSRPDAGDSQVLVIGTSGFSSLHVRLVGLVRQRRPDLRILVVSAAASEEDAAHAFAAGVSGFVGRFGRRSDFVEALRIVADGGKYVSLTKAATSDRRGDPTHEGH</sequence>
<accession>A0AAW9CL19</accession>
<comment type="caution">
    <text evidence="1">The sequence shown here is derived from an EMBL/GenBank/DDBJ whole genome shotgun (WGS) entry which is preliminary data.</text>
</comment>
<reference evidence="1" key="1">
    <citation type="submission" date="2018-08" db="EMBL/GenBank/DDBJ databases">
        <title>Identification of Burkholderia cepacia strains that express a Burkholderia pseudomallei-like capsular polysaccharide.</title>
        <authorList>
            <person name="Burtnick M.N."/>
            <person name="Vongsouvath M."/>
            <person name="Newton P."/>
            <person name="Wuthiekanun V."/>
            <person name="Limmathurotsakul D."/>
            <person name="Brett P.J."/>
            <person name="Chantratita N."/>
            <person name="Dance D.A."/>
        </authorList>
    </citation>
    <scope>NUCLEOTIDE SEQUENCE</scope>
    <source>
        <strain evidence="1">SBXCC001</strain>
    </source>
</reference>
<evidence type="ECO:0000313" key="2">
    <source>
        <dbReference type="Proteomes" id="UP001272137"/>
    </source>
</evidence>
<gene>
    <name evidence="1" type="ORF">C7S16_6936</name>
</gene>
<evidence type="ECO:0000313" key="1">
    <source>
        <dbReference type="EMBL" id="MDW9251340.1"/>
    </source>
</evidence>
<dbReference type="RefSeq" id="WP_009899789.1">
    <property type="nucleotide sequence ID" value="NZ_CP008915.2"/>
</dbReference>